<evidence type="ECO:0000313" key="19">
    <source>
        <dbReference type="EMBL" id="VVV84118.1"/>
    </source>
</evidence>
<keyword evidence="10" id="KW-0479">Metal-binding</keyword>
<keyword evidence="16" id="KW-0539">Nucleus</keyword>
<evidence type="ECO:0000256" key="18">
    <source>
        <dbReference type="SAM" id="MobiDB-lite"/>
    </source>
</evidence>
<feature type="compositionally biased region" description="Basic residues" evidence="18">
    <location>
        <begin position="22"/>
        <end position="41"/>
    </location>
</feature>
<dbReference type="InterPro" id="IPR036397">
    <property type="entry name" value="RNaseH_sf"/>
</dbReference>
<comment type="function">
    <text evidence="17">Ubiquitous transcription factor required for a diverse set of processes. It is a component of the CCR4 complex involved in the control of gene expression.</text>
</comment>
<keyword evidence="12" id="KW-0269">Exonuclease</keyword>
<evidence type="ECO:0000256" key="12">
    <source>
        <dbReference type="ARBA" id="ARBA00022839"/>
    </source>
</evidence>
<gene>
    <name evidence="19" type="ORF">NYM_LOCUS9355</name>
</gene>
<dbReference type="Pfam" id="PF04857">
    <property type="entry name" value="CAF1"/>
    <property type="match status" value="1"/>
</dbReference>
<comment type="cofactor">
    <cofactor evidence="2">
        <name>a divalent metal cation</name>
        <dbReference type="ChEBI" id="CHEBI:60240"/>
    </cofactor>
</comment>
<dbReference type="GO" id="GO:0004535">
    <property type="term" value="F:poly(A)-specific ribonuclease activity"/>
    <property type="evidence" value="ECO:0007669"/>
    <property type="project" value="UniProtKB-EC"/>
</dbReference>
<evidence type="ECO:0000256" key="2">
    <source>
        <dbReference type="ARBA" id="ARBA00001968"/>
    </source>
</evidence>
<dbReference type="EC" id="3.1.13.4" evidence="7"/>
<dbReference type="GO" id="GO:0005737">
    <property type="term" value="C:cytoplasm"/>
    <property type="evidence" value="ECO:0007669"/>
    <property type="project" value="UniProtKB-SubCell"/>
</dbReference>
<dbReference type="PANTHER" id="PTHR10797">
    <property type="entry name" value="CCR4-NOT TRANSCRIPTION COMPLEX SUBUNIT"/>
    <property type="match status" value="1"/>
</dbReference>
<sequence length="349" mass="38943">MAEKPPTHHFPLKQLGGEGRKTKAKKIKAKTKTKEGRRRKSERQVWKTAFGAETRPGNLSPGASAAGATTTMPPETTTTTTATTRPVKVREVWAHNLDEEFELIREAVDSFPFVAMDTEFPGVVLRPSLQYLHHSDYLYYTLRSNVGVLNLIQVGLTLSDECGVLPDLGDPSASFIWQFNFRDFDPARDICAPDSVAILERSGIDFARNRTDGIDSARFAELLMSSGLVCNDAISWVTFHSAYDFGYLLKILTCRSLPDNRVDFLSLLSIFFCKVYDLKHLMRYADGLHGGLDRLADSLNVERRAGKCHQAGSDSLLTWDSFLRMKDSILRGTTEKYAGVLYGLEGVGY</sequence>
<protein>
    <recommendedName>
        <fullName evidence="7">poly(A)-specific ribonuclease</fullName>
        <ecNumber evidence="7">3.1.13.4</ecNumber>
    </recommendedName>
</protein>
<accession>A0A5K0Z435</accession>
<dbReference type="GO" id="GO:0005634">
    <property type="term" value="C:nucleus"/>
    <property type="evidence" value="ECO:0007669"/>
    <property type="project" value="UniProtKB-SubCell"/>
</dbReference>
<organism evidence="19">
    <name type="scientific">Nymphaea colorata</name>
    <name type="common">pocket water lily</name>
    <dbReference type="NCBI Taxonomy" id="210225"/>
    <lineage>
        <taxon>Eukaryota</taxon>
        <taxon>Viridiplantae</taxon>
        <taxon>Streptophyta</taxon>
        <taxon>Embryophyta</taxon>
        <taxon>Tracheophyta</taxon>
        <taxon>Spermatophyta</taxon>
        <taxon>Magnoliopsida</taxon>
        <taxon>Nymphaeales</taxon>
        <taxon>Nymphaeaceae</taxon>
        <taxon>Nymphaea</taxon>
    </lineage>
</organism>
<keyword evidence="13" id="KW-0694">RNA-binding</keyword>
<evidence type="ECO:0000256" key="7">
    <source>
        <dbReference type="ARBA" id="ARBA00012161"/>
    </source>
</evidence>
<keyword evidence="14" id="KW-0805">Transcription regulation</keyword>
<evidence type="ECO:0000256" key="16">
    <source>
        <dbReference type="ARBA" id="ARBA00023242"/>
    </source>
</evidence>
<evidence type="ECO:0000256" key="5">
    <source>
        <dbReference type="ARBA" id="ARBA00008372"/>
    </source>
</evidence>
<dbReference type="InterPro" id="IPR006941">
    <property type="entry name" value="RNase_CAF1"/>
</dbReference>
<dbReference type="Gene3D" id="3.30.420.10">
    <property type="entry name" value="Ribonuclease H-like superfamily/Ribonuclease H"/>
    <property type="match status" value="1"/>
</dbReference>
<feature type="compositionally biased region" description="Low complexity" evidence="18">
    <location>
        <begin position="60"/>
        <end position="82"/>
    </location>
</feature>
<reference evidence="19" key="1">
    <citation type="submission" date="2019-09" db="EMBL/GenBank/DDBJ databases">
        <authorList>
            <person name="Zhang L."/>
        </authorList>
    </citation>
    <scope>NUCLEOTIDE SEQUENCE</scope>
</reference>
<keyword evidence="11" id="KW-0378">Hydrolase</keyword>
<evidence type="ECO:0000256" key="6">
    <source>
        <dbReference type="ARBA" id="ARBA00011757"/>
    </source>
</evidence>
<evidence type="ECO:0000256" key="8">
    <source>
        <dbReference type="ARBA" id="ARBA00022490"/>
    </source>
</evidence>
<dbReference type="GO" id="GO:0003723">
    <property type="term" value="F:RNA binding"/>
    <property type="evidence" value="ECO:0007669"/>
    <property type="project" value="UniProtKB-KW"/>
</dbReference>
<comment type="similarity">
    <text evidence="5">Belongs to the CAF1 family.</text>
</comment>
<keyword evidence="8" id="KW-0963">Cytoplasm</keyword>
<evidence type="ECO:0000256" key="9">
    <source>
        <dbReference type="ARBA" id="ARBA00022722"/>
    </source>
</evidence>
<proteinExistence type="inferred from homology"/>
<dbReference type="InterPro" id="IPR012337">
    <property type="entry name" value="RNaseH-like_sf"/>
</dbReference>
<evidence type="ECO:0000256" key="10">
    <source>
        <dbReference type="ARBA" id="ARBA00022723"/>
    </source>
</evidence>
<name>A0A5K0Z435_9MAGN</name>
<keyword evidence="9" id="KW-0540">Nuclease</keyword>
<dbReference type="GO" id="GO:0046872">
    <property type="term" value="F:metal ion binding"/>
    <property type="evidence" value="ECO:0007669"/>
    <property type="project" value="UniProtKB-KW"/>
</dbReference>
<evidence type="ECO:0000256" key="17">
    <source>
        <dbReference type="ARBA" id="ARBA00025148"/>
    </source>
</evidence>
<evidence type="ECO:0000256" key="1">
    <source>
        <dbReference type="ARBA" id="ARBA00001663"/>
    </source>
</evidence>
<dbReference type="SUPFAM" id="SSF53098">
    <property type="entry name" value="Ribonuclease H-like"/>
    <property type="match status" value="1"/>
</dbReference>
<evidence type="ECO:0000256" key="4">
    <source>
        <dbReference type="ARBA" id="ARBA00004496"/>
    </source>
</evidence>
<dbReference type="Gramene" id="NC13G0026170.1">
    <property type="protein sequence ID" value="NC13G0026170.1:cds"/>
    <property type="gene ID" value="NC13G0026170"/>
</dbReference>
<evidence type="ECO:0000256" key="11">
    <source>
        <dbReference type="ARBA" id="ARBA00022801"/>
    </source>
</evidence>
<keyword evidence="15" id="KW-0804">Transcription</keyword>
<dbReference type="GO" id="GO:0030014">
    <property type="term" value="C:CCR4-NOT complex"/>
    <property type="evidence" value="ECO:0007669"/>
    <property type="project" value="InterPro"/>
</dbReference>
<dbReference type="EMBL" id="LR721778">
    <property type="protein sequence ID" value="VVV84118.1"/>
    <property type="molecule type" value="Genomic_DNA"/>
</dbReference>
<evidence type="ECO:0000256" key="14">
    <source>
        <dbReference type="ARBA" id="ARBA00023015"/>
    </source>
</evidence>
<evidence type="ECO:0000256" key="15">
    <source>
        <dbReference type="ARBA" id="ARBA00023163"/>
    </source>
</evidence>
<dbReference type="AlphaFoldDB" id="A0A5K0Z435"/>
<feature type="region of interest" description="Disordered" evidence="18">
    <location>
        <begin position="1"/>
        <end position="82"/>
    </location>
</feature>
<evidence type="ECO:0000256" key="3">
    <source>
        <dbReference type="ARBA" id="ARBA00004123"/>
    </source>
</evidence>
<comment type="subunit">
    <text evidence="6">Component of the CCR4-NOT complex, at least composed of CRR4 and CAF1 proteins.</text>
</comment>
<comment type="catalytic activity">
    <reaction evidence="1">
        <text>Exonucleolytic cleavage of poly(A) to 5'-AMP.</text>
        <dbReference type="EC" id="3.1.13.4"/>
    </reaction>
</comment>
<comment type="subcellular location">
    <subcellularLocation>
        <location evidence="4">Cytoplasm</location>
    </subcellularLocation>
    <subcellularLocation>
        <location evidence="3">Nucleus</location>
    </subcellularLocation>
</comment>
<dbReference type="InterPro" id="IPR039637">
    <property type="entry name" value="CNOT7/CNOT8/Pop2"/>
</dbReference>
<evidence type="ECO:0000256" key="13">
    <source>
        <dbReference type="ARBA" id="ARBA00022884"/>
    </source>
</evidence>